<dbReference type="InterPro" id="IPR002560">
    <property type="entry name" value="Transposase_DDE"/>
</dbReference>
<dbReference type="EMBL" id="JAQOTG010000020">
    <property type="protein sequence ID" value="MDE8565289.1"/>
    <property type="molecule type" value="Genomic_DNA"/>
</dbReference>
<name>A0ABD5IYT9_9BACL</name>
<sequence length="33" mass="3906">MSCILLPYSNGRTEGMNNKIKWLKRQGYGYRNI</sequence>
<feature type="domain" description="Transposase IS204/IS1001/IS1096/IS1165 DDE" evidence="1">
    <location>
        <begin position="7"/>
        <end position="33"/>
    </location>
</feature>
<dbReference type="Proteomes" id="UP001213979">
    <property type="component" value="Unassembled WGS sequence"/>
</dbReference>
<dbReference type="AlphaFoldDB" id="A0ABD5IYT9"/>
<evidence type="ECO:0000313" key="2">
    <source>
        <dbReference type="EMBL" id="MDE8565289.1"/>
    </source>
</evidence>
<evidence type="ECO:0000259" key="1">
    <source>
        <dbReference type="Pfam" id="PF01610"/>
    </source>
</evidence>
<evidence type="ECO:0000313" key="5">
    <source>
        <dbReference type="Proteomes" id="UP001339962"/>
    </source>
</evidence>
<protein>
    <submittedName>
        <fullName evidence="3">Transposase</fullName>
    </submittedName>
</protein>
<evidence type="ECO:0000313" key="4">
    <source>
        <dbReference type="Proteomes" id="UP001213979"/>
    </source>
</evidence>
<gene>
    <name evidence="3" type="ORF">P9850_14475</name>
    <name evidence="2" type="ORF">PNH38_15650</name>
</gene>
<dbReference type="RefSeq" id="WP_255357527.1">
    <property type="nucleotide sequence ID" value="NZ_JARTLI010000038.1"/>
</dbReference>
<accession>A0ABD5IYT9</accession>
<dbReference type="EMBL" id="JARTLI010000038">
    <property type="protein sequence ID" value="MED5053008.1"/>
    <property type="molecule type" value="Genomic_DNA"/>
</dbReference>
<reference evidence="3 5" key="2">
    <citation type="submission" date="2023-03" db="EMBL/GenBank/DDBJ databases">
        <title>Bacillus Genome Sequencing.</title>
        <authorList>
            <person name="Dunlap C."/>
        </authorList>
    </citation>
    <scope>NUCLEOTIDE SEQUENCE [LARGE SCALE GENOMIC DNA]</scope>
    <source>
        <strain evidence="3 5">NRS-38</strain>
    </source>
</reference>
<reference evidence="2 4" key="1">
    <citation type="submission" date="2023-01" db="EMBL/GenBank/DDBJ databases">
        <title>Genome-based reclassification of Anoxybacillus geothermalis as a later heterotypic synonym of Anoxybacillus rupiensis.</title>
        <authorList>
            <person name="Inan Bektas K."/>
            <person name="Canakci S."/>
            <person name="Belduz A.A."/>
            <person name="Guler H.H."/>
        </authorList>
    </citation>
    <scope>NUCLEOTIDE SEQUENCE [LARGE SCALE GENOMIC DNA]</scope>
    <source>
        <strain evidence="2 4">DSM 17127</strain>
    </source>
</reference>
<dbReference type="Proteomes" id="UP001339962">
    <property type="component" value="Unassembled WGS sequence"/>
</dbReference>
<proteinExistence type="predicted"/>
<organism evidence="3 5">
    <name type="scientific">Anoxybacteroides rupiense</name>
    <dbReference type="NCBI Taxonomy" id="311460"/>
    <lineage>
        <taxon>Bacteria</taxon>
        <taxon>Bacillati</taxon>
        <taxon>Bacillota</taxon>
        <taxon>Bacilli</taxon>
        <taxon>Bacillales</taxon>
        <taxon>Anoxybacillaceae</taxon>
        <taxon>Anoxybacteroides</taxon>
    </lineage>
</organism>
<comment type="caution">
    <text evidence="3">The sequence shown here is derived from an EMBL/GenBank/DDBJ whole genome shotgun (WGS) entry which is preliminary data.</text>
</comment>
<dbReference type="Pfam" id="PF01610">
    <property type="entry name" value="DDE_Tnp_ISL3"/>
    <property type="match status" value="1"/>
</dbReference>
<keyword evidence="4" id="KW-1185">Reference proteome</keyword>
<evidence type="ECO:0000313" key="3">
    <source>
        <dbReference type="EMBL" id="MED5053008.1"/>
    </source>
</evidence>